<accession>A0A822YN15</accession>
<proteinExistence type="predicted"/>
<protein>
    <submittedName>
        <fullName evidence="1">Uncharacterized protein</fullName>
    </submittedName>
</protein>
<dbReference type="Gene3D" id="3.10.129.10">
    <property type="entry name" value="Hotdog Thioesterase"/>
    <property type="match status" value="1"/>
</dbReference>
<evidence type="ECO:0000313" key="2">
    <source>
        <dbReference type="Proteomes" id="UP000607653"/>
    </source>
</evidence>
<dbReference type="EMBL" id="DUZY01000004">
    <property type="protein sequence ID" value="DAD35564.1"/>
    <property type="molecule type" value="Genomic_DNA"/>
</dbReference>
<evidence type="ECO:0000313" key="1">
    <source>
        <dbReference type="EMBL" id="DAD35564.1"/>
    </source>
</evidence>
<dbReference type="Proteomes" id="UP000607653">
    <property type="component" value="Unassembled WGS sequence"/>
</dbReference>
<dbReference type="SUPFAM" id="SSF54637">
    <property type="entry name" value="Thioesterase/thiol ester dehydrase-isomerase"/>
    <property type="match status" value="1"/>
</dbReference>
<organism evidence="1 2">
    <name type="scientific">Nelumbo nucifera</name>
    <name type="common">Sacred lotus</name>
    <dbReference type="NCBI Taxonomy" id="4432"/>
    <lineage>
        <taxon>Eukaryota</taxon>
        <taxon>Viridiplantae</taxon>
        <taxon>Streptophyta</taxon>
        <taxon>Embryophyta</taxon>
        <taxon>Tracheophyta</taxon>
        <taxon>Spermatophyta</taxon>
        <taxon>Magnoliopsida</taxon>
        <taxon>Proteales</taxon>
        <taxon>Nelumbonaceae</taxon>
        <taxon>Nelumbo</taxon>
    </lineage>
</organism>
<reference evidence="1 2" key="1">
    <citation type="journal article" date="2020" name="Mol. Biol. Evol.">
        <title>Distinct Expression and Methylation Patterns for Genes with Different Fates following a Single Whole-Genome Duplication in Flowering Plants.</title>
        <authorList>
            <person name="Shi T."/>
            <person name="Rahmani R.S."/>
            <person name="Gugger P.F."/>
            <person name="Wang M."/>
            <person name="Li H."/>
            <person name="Zhang Y."/>
            <person name="Li Z."/>
            <person name="Wang Q."/>
            <person name="Van de Peer Y."/>
            <person name="Marchal K."/>
            <person name="Chen J."/>
        </authorList>
    </citation>
    <scope>NUCLEOTIDE SEQUENCE [LARGE SCALE GENOMIC DNA]</scope>
    <source>
        <tissue evidence="1">Leaf</tissue>
    </source>
</reference>
<comment type="caution">
    <text evidence="1">The sequence shown here is derived from an EMBL/GenBank/DDBJ whole genome shotgun (WGS) entry which is preliminary data.</text>
</comment>
<dbReference type="AlphaFoldDB" id="A0A822YN15"/>
<dbReference type="InterPro" id="IPR029069">
    <property type="entry name" value="HotDog_dom_sf"/>
</dbReference>
<name>A0A822YN15_NELNU</name>
<keyword evidence="2" id="KW-1185">Reference proteome</keyword>
<gene>
    <name evidence="1" type="ORF">HUJ06_006204</name>
</gene>
<sequence>MKEDPLQKAGDWFEGLSRLYGPRRVLSLATSLYRIICDKNDNWQAGAIATLIDLVGVAVIKVSFSDGDVKVVTVDFSVSYFSTIKIHKWRLKRNWWDTKRSFHQRWWRLEGKTTESWSLQLSYG</sequence>